<keyword evidence="2" id="KW-0677">Repeat</keyword>
<dbReference type="Pfam" id="PF25469">
    <property type="entry name" value="WHD_NWD1"/>
    <property type="match status" value="1"/>
</dbReference>
<dbReference type="InterPro" id="IPR015943">
    <property type="entry name" value="WD40/YVTN_repeat-like_dom_sf"/>
</dbReference>
<evidence type="ECO:0000313" key="5">
    <source>
        <dbReference type="EMBL" id="KAK0142593.1"/>
    </source>
</evidence>
<evidence type="ECO:0000256" key="3">
    <source>
        <dbReference type="SAM" id="MobiDB-lite"/>
    </source>
</evidence>
<dbReference type="PANTHER" id="PTHR19871:SF29">
    <property type="entry name" value="NACHT AND WD REPEAT DOMAIN-CONTAINING PROTEIN 2-LIKE"/>
    <property type="match status" value="1"/>
</dbReference>
<keyword evidence="6" id="KW-1185">Reference proteome</keyword>
<comment type="caution">
    <text evidence="5">The sequence shown here is derived from an EMBL/GenBank/DDBJ whole genome shotgun (WGS) entry which is preliminary data.</text>
</comment>
<name>A0AA47NZL1_MERPO</name>
<keyword evidence="1" id="KW-0853">WD repeat</keyword>
<dbReference type="Gene3D" id="2.130.10.10">
    <property type="entry name" value="YVTN repeat-like/Quinoprotein amine dehydrogenase"/>
    <property type="match status" value="2"/>
</dbReference>
<dbReference type="PANTHER" id="PTHR19871">
    <property type="entry name" value="BETA TRANSDUCIN-RELATED PROTEIN"/>
    <property type="match status" value="1"/>
</dbReference>
<evidence type="ECO:0000259" key="4">
    <source>
        <dbReference type="Pfam" id="PF25469"/>
    </source>
</evidence>
<proteinExistence type="predicted"/>
<dbReference type="Gene3D" id="3.40.50.300">
    <property type="entry name" value="P-loop containing nucleotide triphosphate hydrolases"/>
    <property type="match status" value="1"/>
</dbReference>
<sequence>MPSSVRVARRVLWFTVLNTADRSRRMGTDERDWHRGTEGLCHREPSGDHFLSRLCDDFLPSLVPSSQLLMYTTTECDYRYGYTTARRRAYTESLCHQVYSDLLDLLNNHNPLPVRHLTHLDDALARELAGQQELSCILSRLYDVTRPEEEEIKTYLLEEEKLCPLVVGGGPCTGKTVLVAHCCQQVDSWLADQDPVIIPYFASIAINPSPKHFLSCLCYQIACGYRQPGDTTCKLELSQNLPSHLDPNPEPCSAENHQSISNRCSSTDPKPQDPNPPEHRIEQSIPRQYFKPDLSPSWLKDHLSSLLSRLPSPKRPVILMLDGLDQINNIHQQHMVQWLPSPLPPSVKLILSVSNRHAQALQAIRLHYPEYTLSPLPVLNSIVPTEEEQKESDGSLRETGQTQSRGFGFVELKSVEKRQCVRMVASLLSSSGRKVTSGQQTLVNQALSSCSLIFYARLLHSHTLLWTSDSEVVESSLPNDVHASISSLLDLLEQKHGPSLVRHCLSYLTLSRTGLTEAELTDLLSSDDEVLMMEYTLRGEAHPSKLREPHVDVERLLLDLRMFLARRTVAAGTHVLFWVCRHFGLVVTKKYLGCPELRKQLHSVMADYFNGRWALGNAKPLVITREPELSGIKEIGSSDTNAAFSETAQMTVYIDRQLPCQPFLFRSSEPLSSACKEVGLVNLRMILELPYHLQESDRWEELECKLLLSLGFQQAMVQAGLLGDLVAMLEGESRSQVVTLPRERAILASMLKSTACILHSSPQELPMLMETRLLPYVGDYPELEVYIQEIEQERKRRGSSISVVLCPASSTIPSIQCSLSEVIQEQSFITEVTVTACNVVVGVMESGSAWMWRSPWREVEQLSLSNKQLKVKFSQVRSTGRRILLSTYCHMVFLLDVTSPETFVEVQGLLKTEFQDETDQHTHIIEGCVESKENLCVWWKDNRFVCVFHGAKDKPLTFQCQSSVTCLVCSTDGHYMYCGQETGAVALFDINNTKPIRECSNPNQNAILALILCEEQWDVACVDITGNITLWNVNGKHSRPAFLRECCSGKSGNSILNMDFSYELATLLVCEAQEITVWNTHEWVMWGQFMAPQEKAFIQALLAQEGHLFLALLQSCSLVLVWKISSGECVLSLDTSSSTSVPRLLKTASGFITITPDGCLSRWDSEVIYAAGMPPKMSSGVRQVVVDEVGERFYTVDSSVTVWGWSLRRGEPEVNFFHDGPVENLKLSPDNRHLVAVSGGDIYIWQIDVCQNSFRISGSGATDILIAPNSTFAVSLCERGISRVWNLQNGSVACHIHPYLADAKVSPESTFLIGLHRGDLLATSLWSGTVSKRFSRAEKSELVVAFQMLPQQPDFVLVMGSCGGVYTWKVTEETTLRQFQLPRSFSGQLQISQTCSAGSFVLLSTDSNTVAFLDLSTHRICSVKVEGAVFAVCLDKAGRYAACLSQPSALTEQCFCDVHLRAVLTVIRLADGGQVGALRLGKMPSSLAVCEQLCVYVGCHDGSVCVYSILDIVTKQKCSVRGNLIGWRNQCLCSTAPIRLLPLAFPNIAWS</sequence>
<reference evidence="5" key="1">
    <citation type="journal article" date="2023" name="Front. Mar. Sci.">
        <title>A new Merluccius polli reference genome to investigate the effects of global change in West African waters.</title>
        <authorList>
            <person name="Mateo J.L."/>
            <person name="Blanco-Fernandez C."/>
            <person name="Garcia-Vazquez E."/>
            <person name="Machado-Schiaffino G."/>
        </authorList>
    </citation>
    <scope>NUCLEOTIDE SEQUENCE</scope>
    <source>
        <strain evidence="5">C29</strain>
        <tissue evidence="5">Fin</tissue>
    </source>
</reference>
<dbReference type="Proteomes" id="UP001174136">
    <property type="component" value="Unassembled WGS sequence"/>
</dbReference>
<organism evidence="5 6">
    <name type="scientific">Merluccius polli</name>
    <name type="common">Benguela hake</name>
    <name type="synonym">Merluccius cadenati</name>
    <dbReference type="NCBI Taxonomy" id="89951"/>
    <lineage>
        <taxon>Eukaryota</taxon>
        <taxon>Metazoa</taxon>
        <taxon>Chordata</taxon>
        <taxon>Craniata</taxon>
        <taxon>Vertebrata</taxon>
        <taxon>Euteleostomi</taxon>
        <taxon>Actinopterygii</taxon>
        <taxon>Neopterygii</taxon>
        <taxon>Teleostei</taxon>
        <taxon>Neoteleostei</taxon>
        <taxon>Acanthomorphata</taxon>
        <taxon>Zeiogadaria</taxon>
        <taxon>Gadariae</taxon>
        <taxon>Gadiformes</taxon>
        <taxon>Gadoidei</taxon>
        <taxon>Merlucciidae</taxon>
        <taxon>Merluccius</taxon>
    </lineage>
</organism>
<dbReference type="InterPro" id="IPR027417">
    <property type="entry name" value="P-loop_NTPase"/>
</dbReference>
<feature type="compositionally biased region" description="Polar residues" evidence="3">
    <location>
        <begin position="255"/>
        <end position="269"/>
    </location>
</feature>
<dbReference type="InterPro" id="IPR036322">
    <property type="entry name" value="WD40_repeat_dom_sf"/>
</dbReference>
<feature type="region of interest" description="Disordered" evidence="3">
    <location>
        <begin position="244"/>
        <end position="286"/>
    </location>
</feature>
<gene>
    <name evidence="5" type="primary">Nwd2_1</name>
    <name evidence="5" type="ORF">N1851_019478</name>
</gene>
<accession>A0AA47NZL1</accession>
<dbReference type="SMART" id="SM00320">
    <property type="entry name" value="WD40"/>
    <property type="match status" value="5"/>
</dbReference>
<dbReference type="EMBL" id="JAOPHQ010003531">
    <property type="protein sequence ID" value="KAK0142593.1"/>
    <property type="molecule type" value="Genomic_DNA"/>
</dbReference>
<dbReference type="InterPro" id="IPR057588">
    <property type="entry name" value="NWD1/2-like_WH"/>
</dbReference>
<dbReference type="InterPro" id="IPR001680">
    <property type="entry name" value="WD40_rpt"/>
</dbReference>
<evidence type="ECO:0000256" key="2">
    <source>
        <dbReference type="ARBA" id="ARBA00022737"/>
    </source>
</evidence>
<evidence type="ECO:0000313" key="6">
    <source>
        <dbReference type="Proteomes" id="UP001174136"/>
    </source>
</evidence>
<protein>
    <submittedName>
        <fullName evidence="5">NACHT and WD repeat domain-containing protein 2</fullName>
    </submittedName>
</protein>
<feature type="domain" description="NWD1/2-like winged helix-turn-helix" evidence="4">
    <location>
        <begin position="480"/>
        <end position="532"/>
    </location>
</feature>
<dbReference type="InterPro" id="IPR052752">
    <property type="entry name" value="NACHT-WD_repeat"/>
</dbReference>
<dbReference type="SUPFAM" id="SSF50978">
    <property type="entry name" value="WD40 repeat-like"/>
    <property type="match status" value="2"/>
</dbReference>
<evidence type="ECO:0000256" key="1">
    <source>
        <dbReference type="ARBA" id="ARBA00022574"/>
    </source>
</evidence>